<dbReference type="Pfam" id="PF05910">
    <property type="entry name" value="DUF868"/>
    <property type="match status" value="2"/>
</dbReference>
<accession>A0AAW2SAG5</accession>
<dbReference type="Gene3D" id="2.30.180.10">
    <property type="entry name" value="FAS1 domain"/>
    <property type="match status" value="1"/>
</dbReference>
<sequence>MKDFPSCFGESGVQVADSSSTSTNRAAAQNLVTCVYQYQSQGSSGFITVTWIKYLMGQGLSIGVENSSKESLCKVDIKPWLFSKRKGFKNLVLDSTTVDVHWDLSSAKFGSGPEPLEGFYLAVSLNQELCLLLGDLEHEACKRVDSISVPVVQRATFVAKREHIFGKRLYCSKAHKAVLQVTHLKWKFRGNQTILVDGISVEVYWDVHSWLFGTLNGNAIFLFRSRLPGDKSWSDRSPARLPSDLSCPGERLKIFYDLFGRVFHLHHRDRRISSITPTSTTTSLVAAILSTLGFQDLAAAAAAINLSAAIPATIFAPTDFSLLTCPSCSVPLLLQEHSLPGLYSIQFLRTLDFGTKIESLATNRCLTITASSSGFTTTRKVFINGVEITKPDLFYNGLLIIHGIQGFVSHLSPFSCRSTTSLDLPEQPPPMAAFSIMRSMLKDAMTMLRISGYSIVALAMRVKYSELADLKSMTLFAIDDESIFMDGGSGEGRGHAYVEELGFHIVPNRLLTAGGLMGLPIGTMLPTMKSGQNLVVTNAGGEGPLTPMRINYVKVKRYDVVHNNRIAVHVVPTPFPRLDHPVI</sequence>
<proteinExistence type="predicted"/>
<organism evidence="1">
    <name type="scientific">Sesamum calycinum</name>
    <dbReference type="NCBI Taxonomy" id="2727403"/>
    <lineage>
        <taxon>Eukaryota</taxon>
        <taxon>Viridiplantae</taxon>
        <taxon>Streptophyta</taxon>
        <taxon>Embryophyta</taxon>
        <taxon>Tracheophyta</taxon>
        <taxon>Spermatophyta</taxon>
        <taxon>Magnoliopsida</taxon>
        <taxon>eudicotyledons</taxon>
        <taxon>Gunneridae</taxon>
        <taxon>Pentapetalae</taxon>
        <taxon>asterids</taxon>
        <taxon>lamiids</taxon>
        <taxon>Lamiales</taxon>
        <taxon>Pedaliaceae</taxon>
        <taxon>Sesamum</taxon>
    </lineage>
</organism>
<dbReference type="AlphaFoldDB" id="A0AAW2SAG5"/>
<gene>
    <name evidence="1" type="ORF">Scaly_0306600</name>
</gene>
<dbReference type="PANTHER" id="PTHR33985">
    <property type="entry name" value="OS02G0491300 PROTEIN-RELATED"/>
    <property type="match status" value="1"/>
</dbReference>
<dbReference type="InterPro" id="IPR036378">
    <property type="entry name" value="FAS1_dom_sf"/>
</dbReference>
<dbReference type="EMBL" id="JACGWM010000002">
    <property type="protein sequence ID" value="KAL0389495.1"/>
    <property type="molecule type" value="Genomic_DNA"/>
</dbReference>
<dbReference type="PANTHER" id="PTHR33985:SF35">
    <property type="entry name" value="FASCICLIN-LIKE ARABINOGALACTAN PROTEIN 21"/>
    <property type="match status" value="1"/>
</dbReference>
<evidence type="ECO:0000313" key="1">
    <source>
        <dbReference type="EMBL" id="KAL0389495.1"/>
    </source>
</evidence>
<dbReference type="InterPro" id="IPR008586">
    <property type="entry name" value="DUF868_pln"/>
</dbReference>
<name>A0AAW2SAG5_9LAMI</name>
<protein>
    <submittedName>
        <fullName evidence="1">Uncharacterized protein</fullName>
    </submittedName>
</protein>
<dbReference type="SUPFAM" id="SSF82153">
    <property type="entry name" value="FAS1 domain"/>
    <property type="match status" value="2"/>
</dbReference>
<reference evidence="1" key="1">
    <citation type="submission" date="2020-06" db="EMBL/GenBank/DDBJ databases">
        <authorList>
            <person name="Li T."/>
            <person name="Hu X."/>
            <person name="Zhang T."/>
            <person name="Song X."/>
            <person name="Zhang H."/>
            <person name="Dai N."/>
            <person name="Sheng W."/>
            <person name="Hou X."/>
            <person name="Wei L."/>
        </authorList>
    </citation>
    <scope>NUCLEOTIDE SEQUENCE</scope>
    <source>
        <strain evidence="1">KEN8</strain>
        <tissue evidence="1">Leaf</tissue>
    </source>
</reference>
<dbReference type="InterPro" id="IPR052806">
    <property type="entry name" value="Fasciclin-like_AGP"/>
</dbReference>
<comment type="caution">
    <text evidence="1">The sequence shown here is derived from an EMBL/GenBank/DDBJ whole genome shotgun (WGS) entry which is preliminary data.</text>
</comment>
<reference evidence="1" key="2">
    <citation type="journal article" date="2024" name="Plant">
        <title>Genomic evolution and insights into agronomic trait innovations of Sesamum species.</title>
        <authorList>
            <person name="Miao H."/>
            <person name="Wang L."/>
            <person name="Qu L."/>
            <person name="Liu H."/>
            <person name="Sun Y."/>
            <person name="Le M."/>
            <person name="Wang Q."/>
            <person name="Wei S."/>
            <person name="Zheng Y."/>
            <person name="Lin W."/>
            <person name="Duan Y."/>
            <person name="Cao H."/>
            <person name="Xiong S."/>
            <person name="Wang X."/>
            <person name="Wei L."/>
            <person name="Li C."/>
            <person name="Ma Q."/>
            <person name="Ju M."/>
            <person name="Zhao R."/>
            <person name="Li G."/>
            <person name="Mu C."/>
            <person name="Tian Q."/>
            <person name="Mei H."/>
            <person name="Zhang T."/>
            <person name="Gao T."/>
            <person name="Zhang H."/>
        </authorList>
    </citation>
    <scope>NUCLEOTIDE SEQUENCE</scope>
    <source>
        <strain evidence="1">KEN8</strain>
    </source>
</reference>